<dbReference type="PANTHER" id="PTHR41248:SF1">
    <property type="entry name" value="NORD PROTEIN"/>
    <property type="match status" value="1"/>
</dbReference>
<dbReference type="OrthoDB" id="9808317at2"/>
<dbReference type="Proteomes" id="UP000094271">
    <property type="component" value="Unassembled WGS sequence"/>
</dbReference>
<dbReference type="InterPro" id="IPR036465">
    <property type="entry name" value="vWFA_dom_sf"/>
</dbReference>
<organism evidence="4 5">
    <name type="scientific">Eisenbergiella tayi</name>
    <dbReference type="NCBI Taxonomy" id="1432052"/>
    <lineage>
        <taxon>Bacteria</taxon>
        <taxon>Bacillati</taxon>
        <taxon>Bacillota</taxon>
        <taxon>Clostridia</taxon>
        <taxon>Lachnospirales</taxon>
        <taxon>Lachnospiraceae</taxon>
        <taxon>Eisenbergiella</taxon>
    </lineage>
</organism>
<feature type="coiled-coil region" evidence="1">
    <location>
        <begin position="442"/>
        <end position="469"/>
    </location>
</feature>
<dbReference type="InterPro" id="IPR051928">
    <property type="entry name" value="NorD/CobT"/>
</dbReference>
<keyword evidence="1" id="KW-0175">Coiled coil</keyword>
<name>A0A1E3UMD2_9FIRM</name>
<evidence type="ECO:0000256" key="2">
    <source>
        <dbReference type="SAM" id="MobiDB-lite"/>
    </source>
</evidence>
<sequence>MARVNHKRVKQLLNEKRSRITDRQFFTSRILAGHFEDMAMAQTRRYKYNRRIHVAISWSPKSGEVACTNNLSVLINAGHRLVTQNRGRENRYEIVCGLFAHELGHCLYTDFLAGQTYNNYLSREKWYPEPPAYKLPKDTVSERALWEYVRLEPRNNEMLRYVAHHISNVIEDAYIENRILAQFRGTLGNCLEALREQQYESIPTVTELIEKEDDGSCHIFESILQIMLSYVKFGEIKYGDAPLSDERIQVVFKLIHDLDAAIVNPSGKERLKVVNLILVRCWDYIEDFLEICKKRQEEAKASGSTESLAETIAQLLQAMAGSSVSGEGSSTPIPEVGAVCVAAGAGKRAQTAAQAEKSESEGSSGSEESESQTDPGSERSSAGISQTENPAEEGAITGDMEGASGGKQAVSAEEDGRIPYQQTDRVSEGCGGATTHNDAYERERYDHAAEDIERLLDKMAEKAACEQLENERTRELNDVAQSISYGDVHAGVDICVNRISTVDEELVEQYNAISGPLLDISRQLQKSLLQQLKDKQRGGKQTGLMMGRRLDAHALCRNDGKVFYKNALPNEIPQMSVGLLLDESGSMCSCDRCTYARSSAIILYDFCKALHIPVTVYGHSTSGSSVELYSYAEFESIDNDDKYRMMDIAARGSNRDGAALRFVAEQLVKRPEEVKILILVSDGQPAAPGYYGSAAEEDLRGIKQEYRRKGVLFIAAAIGEDKQNIERIYGDSFMDITDLNQLPVKLTAAVKRHMRV</sequence>
<evidence type="ECO:0000259" key="3">
    <source>
        <dbReference type="PROSITE" id="PS50234"/>
    </source>
</evidence>
<dbReference type="Pfam" id="PF11775">
    <property type="entry name" value="CobT_C"/>
    <property type="match status" value="1"/>
</dbReference>
<comment type="caution">
    <text evidence="4">The sequence shown here is derived from an EMBL/GenBank/DDBJ whole genome shotgun (WGS) entry which is preliminary data.</text>
</comment>
<dbReference type="Gene3D" id="3.40.50.410">
    <property type="entry name" value="von Willebrand factor, type A domain"/>
    <property type="match status" value="1"/>
</dbReference>
<gene>
    <name evidence="4" type="ORF">BEI59_06645</name>
</gene>
<evidence type="ECO:0000313" key="5">
    <source>
        <dbReference type="Proteomes" id="UP000094271"/>
    </source>
</evidence>
<feature type="domain" description="VWFA" evidence="3">
    <location>
        <begin position="576"/>
        <end position="728"/>
    </location>
</feature>
<dbReference type="AlphaFoldDB" id="A0A1E3UMD2"/>
<dbReference type="RefSeq" id="WP_069431378.1">
    <property type="nucleotide sequence ID" value="NZ_MEHA01000003.1"/>
</dbReference>
<dbReference type="InterPro" id="IPR002035">
    <property type="entry name" value="VWF_A"/>
</dbReference>
<dbReference type="EMBL" id="MEHA01000003">
    <property type="protein sequence ID" value="ODR54224.1"/>
    <property type="molecule type" value="Genomic_DNA"/>
</dbReference>
<dbReference type="PANTHER" id="PTHR41248">
    <property type="entry name" value="NORD PROTEIN"/>
    <property type="match status" value="1"/>
</dbReference>
<dbReference type="PROSITE" id="PS50234">
    <property type="entry name" value="VWFA"/>
    <property type="match status" value="1"/>
</dbReference>
<dbReference type="InterPro" id="IPR025861">
    <property type="entry name" value="CobT_VWA_dom"/>
</dbReference>
<dbReference type="SUPFAM" id="SSF53300">
    <property type="entry name" value="vWA-like"/>
    <property type="match status" value="1"/>
</dbReference>
<protein>
    <recommendedName>
        <fullName evidence="3">VWFA domain-containing protein</fullName>
    </recommendedName>
</protein>
<proteinExistence type="predicted"/>
<reference evidence="4 5" key="1">
    <citation type="submission" date="2016-08" db="EMBL/GenBank/DDBJ databases">
        <authorList>
            <person name="Seilhamer J.J."/>
        </authorList>
    </citation>
    <scope>NUCLEOTIDE SEQUENCE [LARGE SCALE GENOMIC DNA]</scope>
    <source>
        <strain evidence="4 5">NML150140-1</strain>
    </source>
</reference>
<accession>A0A1E3UMD2</accession>
<feature type="region of interest" description="Disordered" evidence="2">
    <location>
        <begin position="351"/>
        <end position="436"/>
    </location>
</feature>
<evidence type="ECO:0000256" key="1">
    <source>
        <dbReference type="SAM" id="Coils"/>
    </source>
</evidence>
<feature type="compositionally biased region" description="Polar residues" evidence="2">
    <location>
        <begin position="372"/>
        <end position="389"/>
    </location>
</feature>
<feature type="compositionally biased region" description="Low complexity" evidence="2">
    <location>
        <begin position="351"/>
        <end position="366"/>
    </location>
</feature>
<evidence type="ECO:0000313" key="4">
    <source>
        <dbReference type="EMBL" id="ODR54224.1"/>
    </source>
</evidence>